<comment type="caution">
    <text evidence="1">The sequence shown here is derived from an EMBL/GenBank/DDBJ whole genome shotgun (WGS) entry which is preliminary data.</text>
</comment>
<proteinExistence type="predicted"/>
<dbReference type="RefSeq" id="WP_091864673.1">
    <property type="nucleotide sequence ID" value="NZ_FOQW01000024.1"/>
</dbReference>
<dbReference type="Proteomes" id="UP001432995">
    <property type="component" value="Unassembled WGS sequence"/>
</dbReference>
<sequence length="85" mass="9197">MQTYTLAIADGVLFACLPDDADISAAITDATATNYGFGLSLDIVRGATLTNAKGPEDEVVWQEGSDSELLDAEGRRYRYAVRRHS</sequence>
<accession>A0AAJ1TRW6</accession>
<evidence type="ECO:0000313" key="4">
    <source>
        <dbReference type="Proteomes" id="UP001432995"/>
    </source>
</evidence>
<evidence type="ECO:0000313" key="2">
    <source>
        <dbReference type="EMBL" id="MER2289953.1"/>
    </source>
</evidence>
<dbReference type="EMBL" id="JAUSWL010000011">
    <property type="protein sequence ID" value="MDQ0546031.1"/>
    <property type="molecule type" value="Genomic_DNA"/>
</dbReference>
<reference evidence="2" key="2">
    <citation type="submission" date="2024-06" db="EMBL/GenBank/DDBJ databases">
        <authorList>
            <person name="Campbell A.G."/>
        </authorList>
    </citation>
    <scope>NUCLEOTIDE SEQUENCE</scope>
    <source>
        <strain evidence="2">EM17</strain>
    </source>
</reference>
<dbReference type="EMBL" id="JBELQD010000018">
    <property type="protein sequence ID" value="MER2289953.1"/>
    <property type="molecule type" value="Genomic_DNA"/>
</dbReference>
<organism evidence="1 3">
    <name type="scientific">Methylobacterium brachiatum</name>
    <dbReference type="NCBI Taxonomy" id="269660"/>
    <lineage>
        <taxon>Bacteria</taxon>
        <taxon>Pseudomonadati</taxon>
        <taxon>Pseudomonadota</taxon>
        <taxon>Alphaproteobacteria</taxon>
        <taxon>Hyphomicrobiales</taxon>
        <taxon>Methylobacteriaceae</taxon>
        <taxon>Methylobacterium</taxon>
    </lineage>
</organism>
<gene>
    <name evidence="2" type="ORF">ABS770_16920</name>
    <name evidence="1" type="ORF">QO001_004979</name>
</gene>
<evidence type="ECO:0000313" key="1">
    <source>
        <dbReference type="EMBL" id="MDQ0546031.1"/>
    </source>
</evidence>
<dbReference type="AlphaFoldDB" id="A0AAJ1TRW6"/>
<keyword evidence="4" id="KW-1185">Reference proteome</keyword>
<dbReference type="Proteomes" id="UP001223420">
    <property type="component" value="Unassembled WGS sequence"/>
</dbReference>
<dbReference type="GeneID" id="90835001"/>
<name>A0AAJ1TRW6_9HYPH</name>
<evidence type="ECO:0000313" key="3">
    <source>
        <dbReference type="Proteomes" id="UP001223420"/>
    </source>
</evidence>
<protein>
    <submittedName>
        <fullName evidence="1">Uncharacterized protein</fullName>
    </submittedName>
</protein>
<reference evidence="1" key="1">
    <citation type="submission" date="2023-07" db="EMBL/GenBank/DDBJ databases">
        <title>Genomic Encyclopedia of Type Strains, Phase IV (KMG-IV): sequencing the most valuable type-strain genomes for metagenomic binning, comparative biology and taxonomic classification.</title>
        <authorList>
            <person name="Goeker M."/>
        </authorList>
    </citation>
    <scope>NUCLEOTIDE SEQUENCE</scope>
    <source>
        <strain evidence="1">DSM 19569</strain>
    </source>
</reference>